<dbReference type="GO" id="GO:0016787">
    <property type="term" value="F:hydrolase activity"/>
    <property type="evidence" value="ECO:0007669"/>
    <property type="project" value="UniProtKB-UniRule"/>
</dbReference>
<dbReference type="Gene3D" id="3.40.50.300">
    <property type="entry name" value="P-loop containing nucleotide triphosphate hydrolases"/>
    <property type="match status" value="3"/>
</dbReference>
<dbReference type="NCBIfam" id="NF041464">
    <property type="entry name" value="HelD_BACSU"/>
    <property type="match status" value="1"/>
</dbReference>
<organism evidence="8 9">
    <name type="scientific">Enterococcus cecorum</name>
    <dbReference type="NCBI Taxonomy" id="44008"/>
    <lineage>
        <taxon>Bacteria</taxon>
        <taxon>Bacillati</taxon>
        <taxon>Bacillota</taxon>
        <taxon>Bacilli</taxon>
        <taxon>Lactobacillales</taxon>
        <taxon>Enterococcaceae</taxon>
        <taxon>Enterococcus</taxon>
    </lineage>
</organism>
<dbReference type="EMBL" id="NIBL01000001">
    <property type="protein sequence ID" value="OUZ18946.1"/>
    <property type="molecule type" value="Genomic_DNA"/>
</dbReference>
<dbReference type="PROSITE" id="PS51198">
    <property type="entry name" value="UVRD_HELICASE_ATP_BIND"/>
    <property type="match status" value="1"/>
</dbReference>
<evidence type="ECO:0000256" key="3">
    <source>
        <dbReference type="ARBA" id="ARBA00022806"/>
    </source>
</evidence>
<accession>A0A200I1L1</accession>
<feature type="domain" description="UvrD-like helicase ATP-binding" evidence="7">
    <location>
        <begin position="207"/>
        <end position="590"/>
    </location>
</feature>
<reference evidence="8 9" key="1">
    <citation type="submission" date="2017-05" db="EMBL/GenBank/DDBJ databases">
        <title>The Genome Sequence of Enterococcus faecium 2D5_DIV0622.</title>
        <authorList>
            <consortium name="The Broad Institute Genomics Platform"/>
            <consortium name="The Broad Institute Genomic Center for Infectious Diseases"/>
            <person name="Earl A."/>
            <person name="Manson A."/>
            <person name="Schwartman J."/>
            <person name="Gilmore M."/>
            <person name="Abouelleil A."/>
            <person name="Cao P."/>
            <person name="Chapman S."/>
            <person name="Cusick C."/>
            <person name="Shea T."/>
            <person name="Young S."/>
            <person name="Neafsey D."/>
            <person name="Nusbaum C."/>
            <person name="Birren B."/>
        </authorList>
    </citation>
    <scope>NUCLEOTIDE SEQUENCE [LARGE SCALE GENOMIC DNA]</scope>
    <source>
        <strain evidence="8 9">2D5_DIV0622</strain>
    </source>
</reference>
<name>A0A200I1L1_9ENTE</name>
<dbReference type="InterPro" id="IPR048228">
    <property type="entry name" value="HelD_bacillota"/>
</dbReference>
<keyword evidence="4 5" id="KW-0067">ATP-binding</keyword>
<dbReference type="AlphaFoldDB" id="A0A200I1L1"/>
<evidence type="ECO:0000313" key="8">
    <source>
        <dbReference type="EMBL" id="OUZ18946.1"/>
    </source>
</evidence>
<dbReference type="Pfam" id="PF13538">
    <property type="entry name" value="UvrD_C_2"/>
    <property type="match status" value="1"/>
</dbReference>
<proteinExistence type="predicted"/>
<dbReference type="InterPro" id="IPR000212">
    <property type="entry name" value="DNA_helicase_UvrD/REP"/>
</dbReference>
<keyword evidence="1 5" id="KW-0547">Nucleotide-binding</keyword>
<dbReference type="GO" id="GO:0000725">
    <property type="term" value="P:recombinational repair"/>
    <property type="evidence" value="ECO:0007669"/>
    <property type="project" value="TreeGrafter"/>
</dbReference>
<dbReference type="InterPro" id="IPR014016">
    <property type="entry name" value="UvrD-like_ATP-bd"/>
</dbReference>
<dbReference type="GO" id="GO:0003677">
    <property type="term" value="F:DNA binding"/>
    <property type="evidence" value="ECO:0007669"/>
    <property type="project" value="InterPro"/>
</dbReference>
<protein>
    <recommendedName>
        <fullName evidence="7">UvrD-like helicase ATP-binding domain-containing protein</fullName>
    </recommendedName>
</protein>
<evidence type="ECO:0000259" key="7">
    <source>
        <dbReference type="PROSITE" id="PS51198"/>
    </source>
</evidence>
<dbReference type="GO" id="GO:0005829">
    <property type="term" value="C:cytosol"/>
    <property type="evidence" value="ECO:0007669"/>
    <property type="project" value="TreeGrafter"/>
</dbReference>
<evidence type="ECO:0000313" key="9">
    <source>
        <dbReference type="Proteomes" id="UP000196503"/>
    </source>
</evidence>
<dbReference type="GO" id="GO:0043138">
    <property type="term" value="F:3'-5' DNA helicase activity"/>
    <property type="evidence" value="ECO:0007669"/>
    <property type="project" value="TreeGrafter"/>
</dbReference>
<feature type="binding site" evidence="5">
    <location>
        <begin position="228"/>
        <end position="235"/>
    </location>
    <ligand>
        <name>ATP</name>
        <dbReference type="ChEBI" id="CHEBI:30616"/>
    </ligand>
</feature>
<dbReference type="InterPro" id="IPR027417">
    <property type="entry name" value="P-loop_NTPase"/>
</dbReference>
<dbReference type="PANTHER" id="PTHR11070:SF17">
    <property type="entry name" value="DNA HELICASE IV"/>
    <property type="match status" value="1"/>
</dbReference>
<keyword evidence="2 5" id="KW-0378">Hydrolase</keyword>
<sequence length="755" mass="87524">MITINAKEQEIQHLNTTLVNIEQEKNILSRKLQELNGHFQSDLKELADIKIQTGSEEAFYESVVEYQKHEQDLMMKYQNAQSQEKRIQTLSAMQKSPYFARIDFKEEALDETLYLGIASLRDKNEEPTIIDWRAPIANLYYEGHLGKASYQTDQDTFEVELTLKRQFKITDGKLQAMVDTNDTINDEFLLEVLDEASSNQMKNIVATIQKMQNTIIRDSHSKAVLIQGIAGSGKTSALLQRVAYILYHNRQWLDEKQVLVFSPNRLFTDYISMVLPSLGESQVPTFTFNDFLQQLLPTMEIPKNTMSEEEFLADLENAVDSFKQSVTAVYQIKPYLKSITAVGPLFRNLKLNDRMLLSKEQIRAYYLETNPNLPIHQRMQLLQTRLLKKIGGLMKDEAKLPEVKTLAEEMLQQAFEDNPNLEADEKTERKMLKEFRQQIVKKKFRKIKRAVKNYTFINLAAQYLHFLKTIAPVSGIDIAEYQTHLVEVKNRLRNRQLTTSDATLYFLLAKGLYPIYVEQKGRFIFIDEMQDFPPAQVALLRSLYPKANISLCGDLNQKIFGNDSIVGSLDRLFPDVEVTNYQLTTSYRSTQEITDFANQFLSQEDQVVATARHASLPTLWTLDKNEKITWFNQFIQQCSAEQPHLRTAIICKTTKECQELYQQLDEKLKSKVQLLDSEETFMKRDIMIIPAYLAKGLEFDRVIAWDVNQQFHTAHDQLILYTIFTRAMHELHIVSQKGQLSPYLLDLNPESFQTK</sequence>
<keyword evidence="6" id="KW-0175">Coiled coil</keyword>
<dbReference type="GO" id="GO:0005524">
    <property type="term" value="F:ATP binding"/>
    <property type="evidence" value="ECO:0007669"/>
    <property type="project" value="UniProtKB-UniRule"/>
</dbReference>
<evidence type="ECO:0000256" key="4">
    <source>
        <dbReference type="ARBA" id="ARBA00022840"/>
    </source>
</evidence>
<evidence type="ECO:0000256" key="5">
    <source>
        <dbReference type="PROSITE-ProRule" id="PRU00560"/>
    </source>
</evidence>
<feature type="coiled-coil region" evidence="6">
    <location>
        <begin position="4"/>
        <end position="38"/>
    </location>
</feature>
<evidence type="ECO:0000256" key="2">
    <source>
        <dbReference type="ARBA" id="ARBA00022801"/>
    </source>
</evidence>
<dbReference type="Pfam" id="PF00580">
    <property type="entry name" value="UvrD-helicase"/>
    <property type="match status" value="1"/>
</dbReference>
<evidence type="ECO:0000256" key="1">
    <source>
        <dbReference type="ARBA" id="ARBA00022741"/>
    </source>
</evidence>
<comment type="caution">
    <text evidence="8">The sequence shown here is derived from an EMBL/GenBank/DDBJ whole genome shotgun (WGS) entry which is preliminary data.</text>
</comment>
<dbReference type="PANTHER" id="PTHR11070">
    <property type="entry name" value="UVRD / RECB / PCRA DNA HELICASE FAMILY MEMBER"/>
    <property type="match status" value="1"/>
</dbReference>
<gene>
    <name evidence="8" type="ORF">A5869_000594</name>
</gene>
<evidence type="ECO:0000256" key="6">
    <source>
        <dbReference type="SAM" id="Coils"/>
    </source>
</evidence>
<dbReference type="InterPro" id="IPR027785">
    <property type="entry name" value="UvrD-like_helicase_C"/>
</dbReference>
<dbReference type="SUPFAM" id="SSF52540">
    <property type="entry name" value="P-loop containing nucleoside triphosphate hydrolases"/>
    <property type="match status" value="1"/>
</dbReference>
<dbReference type="Proteomes" id="UP000196503">
    <property type="component" value="Unassembled WGS sequence"/>
</dbReference>
<keyword evidence="3 5" id="KW-0347">Helicase</keyword>